<evidence type="ECO:0000313" key="1">
    <source>
        <dbReference type="EMBL" id="CDO98852.1"/>
    </source>
</evidence>
<protein>
    <submittedName>
        <fullName evidence="1">Uncharacterized protein</fullName>
    </submittedName>
</protein>
<dbReference type="InParanoid" id="A0A068TS34"/>
<dbReference type="EMBL" id="HG739087">
    <property type="protein sequence ID" value="CDO98852.1"/>
    <property type="molecule type" value="Genomic_DNA"/>
</dbReference>
<gene>
    <name evidence="1" type="ORF">GSCOC_T00025792001</name>
</gene>
<keyword evidence="2" id="KW-1185">Reference proteome</keyword>
<dbReference type="Gramene" id="CDO98852">
    <property type="protein sequence ID" value="CDO98852"/>
    <property type="gene ID" value="GSCOC_T00025792001"/>
</dbReference>
<reference evidence="2" key="1">
    <citation type="journal article" date="2014" name="Science">
        <title>The coffee genome provides insight into the convergent evolution of caffeine biosynthesis.</title>
        <authorList>
            <person name="Denoeud F."/>
            <person name="Carretero-Paulet L."/>
            <person name="Dereeper A."/>
            <person name="Droc G."/>
            <person name="Guyot R."/>
            <person name="Pietrella M."/>
            <person name="Zheng C."/>
            <person name="Alberti A."/>
            <person name="Anthony F."/>
            <person name="Aprea G."/>
            <person name="Aury J.M."/>
            <person name="Bento P."/>
            <person name="Bernard M."/>
            <person name="Bocs S."/>
            <person name="Campa C."/>
            <person name="Cenci A."/>
            <person name="Combes M.C."/>
            <person name="Crouzillat D."/>
            <person name="Da Silva C."/>
            <person name="Daddiego L."/>
            <person name="De Bellis F."/>
            <person name="Dussert S."/>
            <person name="Garsmeur O."/>
            <person name="Gayraud T."/>
            <person name="Guignon V."/>
            <person name="Jahn K."/>
            <person name="Jamilloux V."/>
            <person name="Joet T."/>
            <person name="Labadie K."/>
            <person name="Lan T."/>
            <person name="Leclercq J."/>
            <person name="Lepelley M."/>
            <person name="Leroy T."/>
            <person name="Li L.T."/>
            <person name="Librado P."/>
            <person name="Lopez L."/>
            <person name="Munoz A."/>
            <person name="Noel B."/>
            <person name="Pallavicini A."/>
            <person name="Perrotta G."/>
            <person name="Poncet V."/>
            <person name="Pot D."/>
            <person name="Priyono X."/>
            <person name="Rigoreau M."/>
            <person name="Rouard M."/>
            <person name="Rozas J."/>
            <person name="Tranchant-Dubreuil C."/>
            <person name="VanBuren R."/>
            <person name="Zhang Q."/>
            <person name="Andrade A.C."/>
            <person name="Argout X."/>
            <person name="Bertrand B."/>
            <person name="de Kochko A."/>
            <person name="Graziosi G."/>
            <person name="Henry R.J."/>
            <person name="Jayarama X."/>
            <person name="Ming R."/>
            <person name="Nagai C."/>
            <person name="Rounsley S."/>
            <person name="Sankoff D."/>
            <person name="Giuliano G."/>
            <person name="Albert V.A."/>
            <person name="Wincker P."/>
            <person name="Lashermes P."/>
        </authorList>
    </citation>
    <scope>NUCLEOTIDE SEQUENCE [LARGE SCALE GENOMIC DNA]</scope>
    <source>
        <strain evidence="2">cv. DH200-94</strain>
    </source>
</reference>
<organism evidence="1 2">
    <name type="scientific">Coffea canephora</name>
    <name type="common">Robusta coffee</name>
    <dbReference type="NCBI Taxonomy" id="49390"/>
    <lineage>
        <taxon>Eukaryota</taxon>
        <taxon>Viridiplantae</taxon>
        <taxon>Streptophyta</taxon>
        <taxon>Embryophyta</taxon>
        <taxon>Tracheophyta</taxon>
        <taxon>Spermatophyta</taxon>
        <taxon>Magnoliopsida</taxon>
        <taxon>eudicotyledons</taxon>
        <taxon>Gunneridae</taxon>
        <taxon>Pentapetalae</taxon>
        <taxon>asterids</taxon>
        <taxon>lamiids</taxon>
        <taxon>Gentianales</taxon>
        <taxon>Rubiaceae</taxon>
        <taxon>Ixoroideae</taxon>
        <taxon>Gardenieae complex</taxon>
        <taxon>Bertiereae - Coffeeae clade</taxon>
        <taxon>Coffeeae</taxon>
        <taxon>Coffea</taxon>
    </lineage>
</organism>
<dbReference type="Proteomes" id="UP000295252">
    <property type="component" value="Chromosome V"/>
</dbReference>
<name>A0A068TS34_COFCA</name>
<accession>A0A068TS34</accession>
<proteinExistence type="predicted"/>
<sequence length="50" mass="5441">MPPIAKALTSNASRFRLSTPPLSSSVCLTPFLSLSTASPSPIFWLNCFVW</sequence>
<evidence type="ECO:0000313" key="2">
    <source>
        <dbReference type="Proteomes" id="UP000295252"/>
    </source>
</evidence>
<dbReference type="AlphaFoldDB" id="A0A068TS34"/>